<keyword evidence="2" id="KW-1185">Reference proteome</keyword>
<gene>
    <name evidence="1" type="ORF">CC80DRAFT_3518</name>
</gene>
<reference evidence="1" key="1">
    <citation type="journal article" date="2020" name="Stud. Mycol.">
        <title>101 Dothideomycetes genomes: a test case for predicting lifestyles and emergence of pathogens.</title>
        <authorList>
            <person name="Haridas S."/>
            <person name="Albert R."/>
            <person name="Binder M."/>
            <person name="Bloem J."/>
            <person name="Labutti K."/>
            <person name="Salamov A."/>
            <person name="Andreopoulos B."/>
            <person name="Baker S."/>
            <person name="Barry K."/>
            <person name="Bills G."/>
            <person name="Bluhm B."/>
            <person name="Cannon C."/>
            <person name="Castanera R."/>
            <person name="Culley D."/>
            <person name="Daum C."/>
            <person name="Ezra D."/>
            <person name="Gonzalez J."/>
            <person name="Henrissat B."/>
            <person name="Kuo A."/>
            <person name="Liang C."/>
            <person name="Lipzen A."/>
            <person name="Lutzoni F."/>
            <person name="Magnuson J."/>
            <person name="Mondo S."/>
            <person name="Nolan M."/>
            <person name="Ohm R."/>
            <person name="Pangilinan J."/>
            <person name="Park H.-J."/>
            <person name="Ramirez L."/>
            <person name="Alfaro M."/>
            <person name="Sun H."/>
            <person name="Tritt A."/>
            <person name="Yoshinaga Y."/>
            <person name="Zwiers L.-H."/>
            <person name="Turgeon B."/>
            <person name="Goodwin S."/>
            <person name="Spatafora J."/>
            <person name="Crous P."/>
            <person name="Grigoriev I."/>
        </authorList>
    </citation>
    <scope>NUCLEOTIDE SEQUENCE</scope>
    <source>
        <strain evidence="1">CBS 675.92</strain>
    </source>
</reference>
<accession>A0A6A5UDR4</accession>
<evidence type="ECO:0000313" key="1">
    <source>
        <dbReference type="EMBL" id="KAF1963343.1"/>
    </source>
</evidence>
<protein>
    <submittedName>
        <fullName evidence="1">Uncharacterized protein</fullName>
    </submittedName>
</protein>
<evidence type="ECO:0000313" key="2">
    <source>
        <dbReference type="Proteomes" id="UP000800035"/>
    </source>
</evidence>
<dbReference type="EMBL" id="ML976977">
    <property type="protein sequence ID" value="KAF1963343.1"/>
    <property type="molecule type" value="Genomic_DNA"/>
</dbReference>
<dbReference type="Proteomes" id="UP000800035">
    <property type="component" value="Unassembled WGS sequence"/>
</dbReference>
<sequence>MKRSASFWTGSELRAPSISFVFLPNQTPKYSNGTQTVKLIATSNSIPPVSFPLTIFSLFFFPLITSSQPDH</sequence>
<organism evidence="1 2">
    <name type="scientific">Byssothecium circinans</name>
    <dbReference type="NCBI Taxonomy" id="147558"/>
    <lineage>
        <taxon>Eukaryota</taxon>
        <taxon>Fungi</taxon>
        <taxon>Dikarya</taxon>
        <taxon>Ascomycota</taxon>
        <taxon>Pezizomycotina</taxon>
        <taxon>Dothideomycetes</taxon>
        <taxon>Pleosporomycetidae</taxon>
        <taxon>Pleosporales</taxon>
        <taxon>Massarineae</taxon>
        <taxon>Massarinaceae</taxon>
        <taxon>Byssothecium</taxon>
    </lineage>
</organism>
<name>A0A6A5UDR4_9PLEO</name>
<dbReference type="AlphaFoldDB" id="A0A6A5UDR4"/>
<proteinExistence type="predicted"/>